<accession>A0A1N6V9H7</accession>
<proteinExistence type="predicted"/>
<protein>
    <submittedName>
        <fullName evidence="2">Glycosyl transferase family 2</fullName>
    </submittedName>
</protein>
<feature type="domain" description="Glycosyltransferase 2-like" evidence="1">
    <location>
        <begin position="11"/>
        <end position="138"/>
    </location>
</feature>
<dbReference type="OrthoDB" id="433681at2"/>
<name>A0A1N6V9H7_9RHOO</name>
<sequence>MSEAIVPGLVSVIMPCFNAAPFVAEAVASALRQTYGKLEVVVVDDGSSDGSAEIVERLVAEHPERVRLYRQARNGPYPARNIALRHARGEFVAFLDADDYWDADCIEKLHHALVSAAAEIAYCGWQNVGEGVQSPPHVPPEYEREDPVAHFLRTCPWPIHAALVRHALVDSLQGFSEQRFSSMDYDFWLRALAATRKIVRVPQVLAYYRWHGQGQVSAVKWRQVLDALAAQQGFIRTNPQLVAHLPQERLHALTEGRVLEQAYRAFWKRDLVSAQHLFRHAAAARAFGTGDLRHVISALLPLPLYRWVTRLADRGGT</sequence>
<dbReference type="Pfam" id="PF00535">
    <property type="entry name" value="Glycos_transf_2"/>
    <property type="match status" value="1"/>
</dbReference>
<evidence type="ECO:0000313" key="3">
    <source>
        <dbReference type="Proteomes" id="UP000186819"/>
    </source>
</evidence>
<keyword evidence="2" id="KW-0808">Transferase</keyword>
<evidence type="ECO:0000259" key="1">
    <source>
        <dbReference type="Pfam" id="PF00535"/>
    </source>
</evidence>
<dbReference type="GO" id="GO:0016758">
    <property type="term" value="F:hexosyltransferase activity"/>
    <property type="evidence" value="ECO:0007669"/>
    <property type="project" value="UniProtKB-ARBA"/>
</dbReference>
<dbReference type="PANTHER" id="PTHR22916:SF3">
    <property type="entry name" value="UDP-GLCNAC:BETAGAL BETA-1,3-N-ACETYLGLUCOSAMINYLTRANSFERASE-LIKE PROTEIN 1"/>
    <property type="match status" value="1"/>
</dbReference>
<dbReference type="SUPFAM" id="SSF53448">
    <property type="entry name" value="Nucleotide-diphospho-sugar transferases"/>
    <property type="match status" value="1"/>
</dbReference>
<keyword evidence="3" id="KW-1185">Reference proteome</keyword>
<dbReference type="InterPro" id="IPR029044">
    <property type="entry name" value="Nucleotide-diphossugar_trans"/>
</dbReference>
<dbReference type="Proteomes" id="UP000186819">
    <property type="component" value="Unassembled WGS sequence"/>
</dbReference>
<dbReference type="STRING" id="34027.SAMN05421829_106204"/>
<dbReference type="RefSeq" id="WP_076602199.1">
    <property type="nucleotide sequence ID" value="NZ_FTMD01000006.1"/>
</dbReference>
<evidence type="ECO:0000313" key="2">
    <source>
        <dbReference type="EMBL" id="SIQ74540.1"/>
    </source>
</evidence>
<dbReference type="EMBL" id="FTMD01000006">
    <property type="protein sequence ID" value="SIQ74540.1"/>
    <property type="molecule type" value="Genomic_DNA"/>
</dbReference>
<dbReference type="AlphaFoldDB" id="A0A1N6V9H7"/>
<dbReference type="PANTHER" id="PTHR22916">
    <property type="entry name" value="GLYCOSYLTRANSFERASE"/>
    <property type="match status" value="1"/>
</dbReference>
<dbReference type="Gene3D" id="3.90.550.10">
    <property type="entry name" value="Spore Coat Polysaccharide Biosynthesis Protein SpsA, Chain A"/>
    <property type="match status" value="1"/>
</dbReference>
<reference evidence="3" key="1">
    <citation type="submission" date="2017-01" db="EMBL/GenBank/DDBJ databases">
        <authorList>
            <person name="Varghese N."/>
            <person name="Submissions S."/>
        </authorList>
    </citation>
    <scope>NUCLEOTIDE SEQUENCE [LARGE SCALE GENOMIC DNA]</scope>
    <source>
        <strain evidence="3">ATCC 51758</strain>
    </source>
</reference>
<dbReference type="InterPro" id="IPR001173">
    <property type="entry name" value="Glyco_trans_2-like"/>
</dbReference>
<organism evidence="2 3">
    <name type="scientific">Aromatoleum tolulyticum</name>
    <dbReference type="NCBI Taxonomy" id="34027"/>
    <lineage>
        <taxon>Bacteria</taxon>
        <taxon>Pseudomonadati</taxon>
        <taxon>Pseudomonadota</taxon>
        <taxon>Betaproteobacteria</taxon>
        <taxon>Rhodocyclales</taxon>
        <taxon>Rhodocyclaceae</taxon>
        <taxon>Aromatoleum</taxon>
    </lineage>
</organism>
<gene>
    <name evidence="2" type="ORF">SAMN05421829_106204</name>
</gene>